<evidence type="ECO:0000313" key="6">
    <source>
        <dbReference type="EMBL" id="QOD42430.1"/>
    </source>
</evidence>
<reference evidence="6" key="1">
    <citation type="submission" date="2020-02" db="EMBL/GenBank/DDBJ databases">
        <authorList>
            <person name="Liu F."/>
        </authorList>
    </citation>
    <scope>NUCLEOTIDE SEQUENCE</scope>
    <source>
        <tissue evidence="6">Eye stalk ganglia</tissue>
    </source>
</reference>
<sequence length="228" mass="25712">MEQHQSHSKSPLRLCLMAFCLAAFLLQEPSEATLNLPSYQLGSGGWDENIPKHIKWRAEAIRILKQDELSTDKLQYFSEDQVNEASKLEYKVVPEPIMYTSQIIHKGVNCSSIRTGLHKNHIRPELQLHPEWIHTSELIGSCPTHYVTKELPPMYSPSVVVEAVCTCSGSKCSREGHQCLPVSRYMPVWVRQGPNFHVLDVEEITVACACVRRPSVSGNFIYASAVHS</sequence>
<dbReference type="Pfam" id="PF06083">
    <property type="entry name" value="IL17"/>
    <property type="match status" value="1"/>
</dbReference>
<dbReference type="InterPro" id="IPR029034">
    <property type="entry name" value="Cystine-knot_cytokine"/>
</dbReference>
<evidence type="ECO:0000256" key="2">
    <source>
        <dbReference type="ARBA" id="ARBA00007236"/>
    </source>
</evidence>
<dbReference type="Gene3D" id="2.10.90.10">
    <property type="entry name" value="Cystine-knot cytokines"/>
    <property type="match status" value="1"/>
</dbReference>
<comment type="subcellular location">
    <subcellularLocation>
        <location evidence="1">Secreted</location>
    </subcellularLocation>
</comment>
<protein>
    <submittedName>
        <fullName evidence="6">Crustacean female sex hormone 1</fullName>
    </submittedName>
</protein>
<keyword evidence="4 5" id="KW-0732">Signal</keyword>
<name>A0A7L7YY96_9EUCA</name>
<dbReference type="InterPro" id="IPR010345">
    <property type="entry name" value="IL-17_fam"/>
</dbReference>
<evidence type="ECO:0000256" key="4">
    <source>
        <dbReference type="ARBA" id="ARBA00022729"/>
    </source>
</evidence>
<dbReference type="GO" id="GO:0005576">
    <property type="term" value="C:extracellular region"/>
    <property type="evidence" value="ECO:0007669"/>
    <property type="project" value="UniProtKB-SubCell"/>
</dbReference>
<evidence type="ECO:0000256" key="1">
    <source>
        <dbReference type="ARBA" id="ARBA00004613"/>
    </source>
</evidence>
<proteinExistence type="evidence at transcript level"/>
<evidence type="ECO:0000256" key="5">
    <source>
        <dbReference type="SAM" id="SignalP"/>
    </source>
</evidence>
<comment type="similarity">
    <text evidence="2">Belongs to the IL-17 family.</text>
</comment>
<evidence type="ECO:0000256" key="3">
    <source>
        <dbReference type="ARBA" id="ARBA00022525"/>
    </source>
</evidence>
<dbReference type="AlphaFoldDB" id="A0A7L7YY96"/>
<keyword evidence="3" id="KW-0964">Secreted</keyword>
<dbReference type="GO" id="GO:0005125">
    <property type="term" value="F:cytokine activity"/>
    <property type="evidence" value="ECO:0007669"/>
    <property type="project" value="InterPro"/>
</dbReference>
<dbReference type="SUPFAM" id="SSF57501">
    <property type="entry name" value="Cystine-knot cytokines"/>
    <property type="match status" value="1"/>
</dbReference>
<organism evidence="6">
    <name type="scientific">Lysmata vittata</name>
    <dbReference type="NCBI Taxonomy" id="749979"/>
    <lineage>
        <taxon>Eukaryota</taxon>
        <taxon>Metazoa</taxon>
        <taxon>Ecdysozoa</taxon>
        <taxon>Arthropoda</taxon>
        <taxon>Crustacea</taxon>
        <taxon>Multicrustacea</taxon>
        <taxon>Malacostraca</taxon>
        <taxon>Eumalacostraca</taxon>
        <taxon>Eucarida</taxon>
        <taxon>Decapoda</taxon>
        <taxon>Pleocyemata</taxon>
        <taxon>Caridea</taxon>
        <taxon>Alpheoidea</taxon>
        <taxon>Hippolytidae</taxon>
        <taxon>Lysmata</taxon>
    </lineage>
</organism>
<feature type="chain" id="PRO_5029608741" evidence="5">
    <location>
        <begin position="33"/>
        <end position="228"/>
    </location>
</feature>
<feature type="signal peptide" evidence="5">
    <location>
        <begin position="1"/>
        <end position="32"/>
    </location>
</feature>
<accession>A0A7L7YY96</accession>
<dbReference type="EMBL" id="MT114198">
    <property type="protein sequence ID" value="QOD42430.1"/>
    <property type="molecule type" value="mRNA"/>
</dbReference>